<dbReference type="InterPro" id="IPR002155">
    <property type="entry name" value="Thiolase"/>
</dbReference>
<dbReference type="Pfam" id="PF22691">
    <property type="entry name" value="Thiolase_C_1"/>
    <property type="match status" value="1"/>
</dbReference>
<evidence type="ECO:0000256" key="3">
    <source>
        <dbReference type="ARBA" id="ARBA00022679"/>
    </source>
</evidence>
<evidence type="ECO:0000259" key="7">
    <source>
        <dbReference type="Pfam" id="PF00108"/>
    </source>
</evidence>
<accession>A0A1A3U0Q9</accession>
<proteinExistence type="predicted"/>
<organism evidence="9 10">
    <name type="scientific">Mycolicibacter sinensis (strain JDM601)</name>
    <name type="common">Mycobacterium sinense</name>
    <dbReference type="NCBI Taxonomy" id="875328"/>
    <lineage>
        <taxon>Bacteria</taxon>
        <taxon>Bacillati</taxon>
        <taxon>Actinomycetota</taxon>
        <taxon>Actinomycetes</taxon>
        <taxon>Mycobacteriales</taxon>
        <taxon>Mycobacteriaceae</taxon>
        <taxon>Mycolicibacter</taxon>
    </lineage>
</organism>
<dbReference type="EMBL" id="LZMF01000057">
    <property type="protein sequence ID" value="OBK88456.1"/>
    <property type="molecule type" value="Genomic_DNA"/>
</dbReference>
<dbReference type="InterPro" id="IPR020616">
    <property type="entry name" value="Thiolase_N"/>
</dbReference>
<keyword evidence="5" id="KW-0446">Lipid-binding</keyword>
<dbReference type="InterPro" id="IPR055140">
    <property type="entry name" value="Thiolase_C_2"/>
</dbReference>
<protein>
    <recommendedName>
        <fullName evidence="1">propanoyl-CoA C-acyltransferase</fullName>
        <ecNumber evidence="1">2.3.1.176</ecNumber>
    </recommendedName>
    <alternativeName>
        <fullName evidence="6">Propanoyl-CoA C-acyltransferase</fullName>
    </alternativeName>
</protein>
<feature type="domain" description="Thiolase N-terminal" evidence="7">
    <location>
        <begin position="6"/>
        <end position="192"/>
    </location>
</feature>
<dbReference type="GO" id="GO:0006869">
    <property type="term" value="P:lipid transport"/>
    <property type="evidence" value="ECO:0007669"/>
    <property type="project" value="UniProtKB-KW"/>
</dbReference>
<evidence type="ECO:0000256" key="1">
    <source>
        <dbReference type="ARBA" id="ARBA00012352"/>
    </source>
</evidence>
<evidence type="ECO:0000256" key="2">
    <source>
        <dbReference type="ARBA" id="ARBA00022448"/>
    </source>
</evidence>
<dbReference type="PIRSF" id="PIRSF000429">
    <property type="entry name" value="Ac-CoA_Ac_transf"/>
    <property type="match status" value="1"/>
</dbReference>
<dbReference type="EC" id="2.3.1.176" evidence="1"/>
<dbReference type="SUPFAM" id="SSF53901">
    <property type="entry name" value="Thiolase-like"/>
    <property type="match status" value="1"/>
</dbReference>
<comment type="caution">
    <text evidence="9">The sequence shown here is derived from an EMBL/GenBank/DDBJ whole genome shotgun (WGS) entry which is preliminary data.</text>
</comment>
<dbReference type="PANTHER" id="PTHR42870:SF1">
    <property type="entry name" value="NON-SPECIFIC LIPID-TRANSFER PROTEIN-LIKE 2"/>
    <property type="match status" value="1"/>
</dbReference>
<dbReference type="GO" id="GO:0008289">
    <property type="term" value="F:lipid binding"/>
    <property type="evidence" value="ECO:0007669"/>
    <property type="project" value="UniProtKB-KW"/>
</dbReference>
<keyword evidence="2" id="KW-0813">Transport</keyword>
<dbReference type="AlphaFoldDB" id="A0A1A3U0Q9"/>
<evidence type="ECO:0000256" key="5">
    <source>
        <dbReference type="ARBA" id="ARBA00023121"/>
    </source>
</evidence>
<dbReference type="InterPro" id="IPR016039">
    <property type="entry name" value="Thiolase-like"/>
</dbReference>
<evidence type="ECO:0000313" key="10">
    <source>
        <dbReference type="Proteomes" id="UP000093759"/>
    </source>
</evidence>
<reference evidence="10" key="1">
    <citation type="submission" date="2016-06" db="EMBL/GenBank/DDBJ databases">
        <authorList>
            <person name="Sutton G."/>
            <person name="Brinkac L."/>
            <person name="Sanka R."/>
            <person name="Adams M."/>
            <person name="Lau E."/>
            <person name="Garcia-Basteiro A."/>
            <person name="Lopez-Varela E."/>
            <person name="Palencia S."/>
        </authorList>
    </citation>
    <scope>NUCLEOTIDE SEQUENCE [LARGE SCALE GENOMIC DNA]</scope>
    <source>
        <strain evidence="10">1274684.2</strain>
    </source>
</reference>
<dbReference type="Proteomes" id="UP000093759">
    <property type="component" value="Unassembled WGS sequence"/>
</dbReference>
<sequence>MMTDTVWIVGAAMTKFGRFPDADLVDLGASAARSALADSGTTIHQMQTVAVGNVFEGITGVGQRIMHQIGQTGAPVYNVSNACATGATALRTALLSLRAGEADLALAIGCEQLGKRGLLAAGEEPRGSEFSPRGRDGAVVEPEGVIGSALMPSVFAEAGVAYLARNPEATVEHFYKVAQKNHLNSALNPLAQYRKEFSLEQIAGGDVIAYPNTALMCSPTGDGAAAVVLATNAALSKLDPGVRDRAVKVSASVLVSDPWVEQAEASWDVDTVTQNAANQAYEAAGIGPGDLDMVELHDCFATAELVHYENLGLCERGGAASFLDSGAPWRGGKTPVNISGGLLSKGHPLGATGIAGVFEVVTHLRDEAGDRQIDGAKVGLAHVLGLGSACAVHVLERRAG</sequence>
<dbReference type="GO" id="GO:0016747">
    <property type="term" value="F:acyltransferase activity, transferring groups other than amino-acyl groups"/>
    <property type="evidence" value="ECO:0007669"/>
    <property type="project" value="InterPro"/>
</dbReference>
<gene>
    <name evidence="9" type="ORF">A5648_01290</name>
</gene>
<dbReference type="InterPro" id="IPR020613">
    <property type="entry name" value="Thiolase_CS"/>
</dbReference>
<keyword evidence="4" id="KW-0445">Lipid transport</keyword>
<dbReference type="Gene3D" id="3.40.47.10">
    <property type="match status" value="1"/>
</dbReference>
<name>A0A1A3U0Q9_MYCSD</name>
<dbReference type="PANTHER" id="PTHR42870">
    <property type="entry name" value="ACETYL-COA C-ACETYLTRANSFERASE"/>
    <property type="match status" value="1"/>
</dbReference>
<keyword evidence="3" id="KW-0808">Transferase</keyword>
<feature type="domain" description="Thiolase C-terminal" evidence="8">
    <location>
        <begin position="270"/>
        <end position="396"/>
    </location>
</feature>
<dbReference type="PROSITE" id="PS00737">
    <property type="entry name" value="THIOLASE_2"/>
    <property type="match status" value="1"/>
</dbReference>
<dbReference type="CDD" id="cd00829">
    <property type="entry name" value="SCP-x_thiolase"/>
    <property type="match status" value="1"/>
</dbReference>
<evidence type="ECO:0000256" key="6">
    <source>
        <dbReference type="ARBA" id="ARBA00032316"/>
    </source>
</evidence>
<evidence type="ECO:0000259" key="8">
    <source>
        <dbReference type="Pfam" id="PF22691"/>
    </source>
</evidence>
<dbReference type="Pfam" id="PF00108">
    <property type="entry name" value="Thiolase_N"/>
    <property type="match status" value="1"/>
</dbReference>
<evidence type="ECO:0000256" key="4">
    <source>
        <dbReference type="ARBA" id="ARBA00023055"/>
    </source>
</evidence>
<evidence type="ECO:0000313" key="9">
    <source>
        <dbReference type="EMBL" id="OBK88456.1"/>
    </source>
</evidence>